<protein>
    <recommendedName>
        <fullName evidence="7">G-protein coupled receptors family 1 profile domain-containing protein</fullName>
    </recommendedName>
</protein>
<feature type="transmembrane region" description="Helical" evidence="6">
    <location>
        <begin position="201"/>
        <end position="224"/>
    </location>
</feature>
<dbReference type="Pfam" id="PF00001">
    <property type="entry name" value="7tm_1"/>
    <property type="match status" value="1"/>
</dbReference>
<dbReference type="PROSITE" id="PS00237">
    <property type="entry name" value="G_PROTEIN_RECEP_F1_1"/>
    <property type="match status" value="1"/>
</dbReference>
<dbReference type="InterPro" id="IPR000276">
    <property type="entry name" value="GPCR_Rhodpsn"/>
</dbReference>
<keyword evidence="3 6" id="KW-1133">Transmembrane helix</keyword>
<dbReference type="GO" id="GO:0016020">
    <property type="term" value="C:membrane"/>
    <property type="evidence" value="ECO:0007669"/>
    <property type="project" value="UniProtKB-SubCell"/>
</dbReference>
<keyword evidence="2 6" id="KW-0812">Transmembrane</keyword>
<sequence length="392" mass="45245">MNESNSCNTSHHKHHCDCDLLTAFIAFKGHIGPPLLLFGIICNILAFFTLRQPKLKESPFIHLTGLTVSDLSALVLMFISLYETKYNKQWTYYICYIYYPLINTAALFCVWIMVIMTLERCIFMQFPLWAPIWCTNSSAKLKIVIVFLTCIVLSIPRFFLYKVISFKPHPCAYLNTSQKSVELFRVTGTIRGTILANVLAWFYSCIHNFLPVTILLVLNSFLIYKIRAQHKRRSQLGVHSILQLGRTHEQTRLTITLIAITGIYIVLVLPSAFSDTNISDILFDKKRAEQGLFQHVSIFLFWLDLSFNFLLYTFVNVKFMRAFKQMMSRWYSRIYGCVACCKLPQAHVKKTNSSTATYVDRRTKELPLRRHPGLQSGRPSCSSRLLTSRGLI</sequence>
<dbReference type="EMBL" id="CAJHNH020003057">
    <property type="protein sequence ID" value="CAG5128417.1"/>
    <property type="molecule type" value="Genomic_DNA"/>
</dbReference>
<dbReference type="SUPFAM" id="SSF81321">
    <property type="entry name" value="Family A G protein-coupled receptor-like"/>
    <property type="match status" value="1"/>
</dbReference>
<dbReference type="CDD" id="cd14978">
    <property type="entry name" value="7tmA_FMRFamide_R-like"/>
    <property type="match status" value="1"/>
</dbReference>
<dbReference type="OrthoDB" id="10011262at2759"/>
<feature type="transmembrane region" description="Helical" evidence="6">
    <location>
        <begin position="139"/>
        <end position="160"/>
    </location>
</feature>
<feature type="transmembrane region" description="Helical" evidence="6">
    <location>
        <begin position="253"/>
        <end position="273"/>
    </location>
</feature>
<evidence type="ECO:0000256" key="3">
    <source>
        <dbReference type="ARBA" id="ARBA00022989"/>
    </source>
</evidence>
<evidence type="ECO:0000256" key="2">
    <source>
        <dbReference type="ARBA" id="ARBA00022692"/>
    </source>
</evidence>
<dbReference type="PANTHER" id="PTHR46641">
    <property type="entry name" value="FMRFAMIDE RECEPTOR-RELATED"/>
    <property type="match status" value="1"/>
</dbReference>
<dbReference type="PANTHER" id="PTHR46641:SF2">
    <property type="entry name" value="FMRFAMIDE RECEPTOR"/>
    <property type="match status" value="1"/>
</dbReference>
<gene>
    <name evidence="8" type="ORF">CUNI_LOCUS13975</name>
</gene>
<proteinExistence type="predicted"/>
<name>A0A8S3ZG73_9EUPU</name>
<evidence type="ECO:0000313" key="8">
    <source>
        <dbReference type="EMBL" id="CAG5128417.1"/>
    </source>
</evidence>
<feature type="domain" description="G-protein coupled receptors family 1 profile" evidence="7">
    <location>
        <begin position="39"/>
        <end position="312"/>
    </location>
</feature>
<dbReference type="PROSITE" id="PS50262">
    <property type="entry name" value="G_PROTEIN_RECEP_F1_2"/>
    <property type="match status" value="1"/>
</dbReference>
<comment type="subcellular location">
    <subcellularLocation>
        <location evidence="1">Membrane</location>
    </subcellularLocation>
</comment>
<feature type="transmembrane region" description="Helical" evidence="6">
    <location>
        <begin position="97"/>
        <end position="118"/>
    </location>
</feature>
<evidence type="ECO:0000256" key="1">
    <source>
        <dbReference type="ARBA" id="ARBA00004370"/>
    </source>
</evidence>
<organism evidence="8 9">
    <name type="scientific">Candidula unifasciata</name>
    <dbReference type="NCBI Taxonomy" id="100452"/>
    <lineage>
        <taxon>Eukaryota</taxon>
        <taxon>Metazoa</taxon>
        <taxon>Spiralia</taxon>
        <taxon>Lophotrochozoa</taxon>
        <taxon>Mollusca</taxon>
        <taxon>Gastropoda</taxon>
        <taxon>Heterobranchia</taxon>
        <taxon>Euthyneura</taxon>
        <taxon>Panpulmonata</taxon>
        <taxon>Eupulmonata</taxon>
        <taxon>Stylommatophora</taxon>
        <taxon>Helicina</taxon>
        <taxon>Helicoidea</taxon>
        <taxon>Geomitridae</taxon>
        <taxon>Candidula</taxon>
    </lineage>
</organism>
<dbReference type="AlphaFoldDB" id="A0A8S3ZG73"/>
<dbReference type="InterPro" id="IPR052954">
    <property type="entry name" value="GPCR-Ligand_Int"/>
</dbReference>
<feature type="transmembrane region" description="Helical" evidence="6">
    <location>
        <begin position="293"/>
        <end position="317"/>
    </location>
</feature>
<evidence type="ECO:0000256" key="4">
    <source>
        <dbReference type="ARBA" id="ARBA00023136"/>
    </source>
</evidence>
<evidence type="ECO:0000259" key="7">
    <source>
        <dbReference type="PROSITE" id="PS50262"/>
    </source>
</evidence>
<keyword evidence="4 6" id="KW-0472">Membrane</keyword>
<feature type="transmembrane region" description="Helical" evidence="6">
    <location>
        <begin position="60"/>
        <end position="82"/>
    </location>
</feature>
<dbReference type="GO" id="GO:0004930">
    <property type="term" value="F:G protein-coupled receptor activity"/>
    <property type="evidence" value="ECO:0007669"/>
    <property type="project" value="InterPro"/>
</dbReference>
<evidence type="ECO:0000313" key="9">
    <source>
        <dbReference type="Proteomes" id="UP000678393"/>
    </source>
</evidence>
<keyword evidence="9" id="KW-1185">Reference proteome</keyword>
<evidence type="ECO:0000256" key="5">
    <source>
        <dbReference type="SAM" id="MobiDB-lite"/>
    </source>
</evidence>
<feature type="compositionally biased region" description="Polar residues" evidence="5">
    <location>
        <begin position="377"/>
        <end position="386"/>
    </location>
</feature>
<evidence type="ECO:0000256" key="6">
    <source>
        <dbReference type="SAM" id="Phobius"/>
    </source>
</evidence>
<reference evidence="8" key="1">
    <citation type="submission" date="2021-04" db="EMBL/GenBank/DDBJ databases">
        <authorList>
            <consortium name="Molecular Ecology Group"/>
        </authorList>
    </citation>
    <scope>NUCLEOTIDE SEQUENCE</scope>
</reference>
<dbReference type="InterPro" id="IPR017452">
    <property type="entry name" value="GPCR_Rhodpsn_7TM"/>
</dbReference>
<dbReference type="Proteomes" id="UP000678393">
    <property type="component" value="Unassembled WGS sequence"/>
</dbReference>
<comment type="caution">
    <text evidence="8">The sequence shown here is derived from an EMBL/GenBank/DDBJ whole genome shotgun (WGS) entry which is preliminary data.</text>
</comment>
<dbReference type="Gene3D" id="1.20.1070.10">
    <property type="entry name" value="Rhodopsin 7-helix transmembrane proteins"/>
    <property type="match status" value="1"/>
</dbReference>
<feature type="region of interest" description="Disordered" evidence="5">
    <location>
        <begin position="373"/>
        <end position="392"/>
    </location>
</feature>
<feature type="transmembrane region" description="Helical" evidence="6">
    <location>
        <begin position="31"/>
        <end position="48"/>
    </location>
</feature>
<accession>A0A8S3ZG73</accession>